<protein>
    <submittedName>
        <fullName evidence="3">Lantibiotic dehydratase</fullName>
    </submittedName>
</protein>
<organism evidence="3 4">
    <name type="scientific">Fibrella forsythiae</name>
    <dbReference type="NCBI Taxonomy" id="2817061"/>
    <lineage>
        <taxon>Bacteria</taxon>
        <taxon>Pseudomonadati</taxon>
        <taxon>Bacteroidota</taxon>
        <taxon>Cytophagia</taxon>
        <taxon>Cytophagales</taxon>
        <taxon>Spirosomataceae</taxon>
        <taxon>Fibrella</taxon>
    </lineage>
</organism>
<dbReference type="EMBL" id="JAFMYW010000003">
    <property type="protein sequence ID" value="MBO0949196.1"/>
    <property type="molecule type" value="Genomic_DNA"/>
</dbReference>
<gene>
    <name evidence="3" type="ORF">J2I46_11425</name>
</gene>
<evidence type="ECO:0000313" key="3">
    <source>
        <dbReference type="EMBL" id="MBO0949196.1"/>
    </source>
</evidence>
<keyword evidence="4" id="KW-1185">Reference proteome</keyword>
<name>A0ABS3JGR4_9BACT</name>
<dbReference type="RefSeq" id="WP_207329178.1">
    <property type="nucleotide sequence ID" value="NZ_JAFMYW010000003.1"/>
</dbReference>
<proteinExistence type="predicted"/>
<feature type="domain" description="Thiopeptide-type bacteriocin biosynthesis" evidence="2">
    <location>
        <begin position="742"/>
        <end position="1006"/>
    </location>
</feature>
<dbReference type="Proteomes" id="UP000664628">
    <property type="component" value="Unassembled WGS sequence"/>
</dbReference>
<evidence type="ECO:0000313" key="4">
    <source>
        <dbReference type="Proteomes" id="UP000664628"/>
    </source>
</evidence>
<dbReference type="InterPro" id="IPR006827">
    <property type="entry name" value="Lant_deHydtase_N"/>
</dbReference>
<evidence type="ECO:0000259" key="2">
    <source>
        <dbReference type="Pfam" id="PF14028"/>
    </source>
</evidence>
<dbReference type="NCBIfam" id="TIGR03891">
    <property type="entry name" value="thiopep_ocin"/>
    <property type="match status" value="1"/>
</dbReference>
<dbReference type="Pfam" id="PF04738">
    <property type="entry name" value="Lant_dehydr_N"/>
    <property type="match status" value="1"/>
</dbReference>
<dbReference type="InterPro" id="IPR023809">
    <property type="entry name" value="Thiopep_bacteriocin_synth_dom"/>
</dbReference>
<sequence length="1017" mass="115509">MQPLDFYWLRQPLLSIERLMATLQDGNLSALLADKQVIEAIHMASPAVADQLAMRASIGAKVEETVLKYLLRMSTRCTPFGLFAGAGVGRVADQSQFDGRQRTFVPYHRLDMRVVVELAHELSKRCSVRDQLHFVANGTAHCVGNRIRYIEKQWSNGQWQYFTSEIQATDHILTVLDVAKSGALILDLVNAISDGAPKEDAYHFINRLIEDGLLQSNLLPPPTGADPLDSLVAIIGAFTVPPAAYSDLVAIQKLLAAAKGQRPPTQLIKSILEKKLGLPANSSPILQTDTRIEQPTNQVSSRIINQLQAQLTSLSVLGQFTTEANDLIDFKRRFYARYEEEEVPFLLAMDEDSGIGYGNRFSELTSTHELINGLLTHQAASPTPTFQEDSLQELRLKLYSCWSLQTDLPVEITDQDLARLSLTKTSLPDSFYAFGYFLAASSTTLDSGTYRFYLKTLGGPSAFSLMGRFCTIDDELHQLVSSQLNRQQEQQPDRLLAEIAHLPQAREGNVIQRPHLRQYEIPVLTTSTLPVSQQIGLDDLMISIPGANRVVLRSKRLNKQVIPQLTTAHNYQHGLPIYRFLSDLQHQPTPFAISWTWGSMVRLRRLPRVQYKNIILHEAAWYFKQSDLVAAESDDDNVRRLREQDQLPRLIAIQQGDQELFLDLDAAVCRHLFVTTLRRLGTVHVVEWLRTPANCPLNGPGGKMTHEVVIPFVSQPPAHLYGLTKAAAVLTSQRTFPPGSEWVYIKIYCGNATSTLVLAQLISFARQLVHQGQVSHWFFVRYADPEPHIRFRFKLAEPSLYSAVVVGCQNTLAEYIRSGEIHRLLTDTYRRELERYGDAIIEQTERIFWRDSELVSDLLELDLSDILLFRTALLVINQYQTSFGLTQQEKQLHCKHMYNALFAKHEALPNLRQALANQYRKNQSDVLYIIQQGFQEDEREIVCSVNRFRDSINEYMIVILHNFSSNEQGNKQDYIGNVGHMFLNRLFSVHQPYYELLVYHHLYRAYQSISAQSSKES</sequence>
<evidence type="ECO:0000259" key="1">
    <source>
        <dbReference type="Pfam" id="PF04738"/>
    </source>
</evidence>
<comment type="caution">
    <text evidence="3">The sequence shown here is derived from an EMBL/GenBank/DDBJ whole genome shotgun (WGS) entry which is preliminary data.</text>
</comment>
<reference evidence="3 4" key="1">
    <citation type="submission" date="2021-03" db="EMBL/GenBank/DDBJ databases">
        <title>Fibrella sp. HMF5405 genome sequencing and assembly.</title>
        <authorList>
            <person name="Kang H."/>
            <person name="Kim H."/>
            <person name="Bae S."/>
            <person name="Joh K."/>
        </authorList>
    </citation>
    <scope>NUCLEOTIDE SEQUENCE [LARGE SCALE GENOMIC DNA]</scope>
    <source>
        <strain evidence="3 4">HMF5405</strain>
    </source>
</reference>
<accession>A0ABS3JGR4</accession>
<dbReference type="Pfam" id="PF14028">
    <property type="entry name" value="Lant_dehydr_C"/>
    <property type="match status" value="1"/>
</dbReference>
<feature type="domain" description="Lantibiotic dehydratase N-terminal" evidence="1">
    <location>
        <begin position="33"/>
        <end position="672"/>
    </location>
</feature>